<feature type="chain" id="PRO_5019114556" evidence="8">
    <location>
        <begin position="32"/>
        <end position="484"/>
    </location>
</feature>
<gene>
    <name evidence="9" type="ORF">ELY33_07380</name>
</gene>
<dbReference type="RefSeq" id="WP_126946182.1">
    <property type="nucleotide sequence ID" value="NZ_RZHG01000015.1"/>
</dbReference>
<keyword evidence="6" id="KW-0472">Membrane</keyword>
<evidence type="ECO:0000256" key="5">
    <source>
        <dbReference type="ARBA" id="ARBA00022692"/>
    </source>
</evidence>
<keyword evidence="3" id="KW-0813">Transport</keyword>
<dbReference type="PANTHER" id="PTHR30026">
    <property type="entry name" value="OUTER MEMBRANE PROTEIN TOLC"/>
    <property type="match status" value="1"/>
</dbReference>
<evidence type="ECO:0000256" key="8">
    <source>
        <dbReference type="SAM" id="SignalP"/>
    </source>
</evidence>
<organism evidence="9 10">
    <name type="scientific">Vreelandella andesensis</name>
    <dbReference type="NCBI Taxonomy" id="447567"/>
    <lineage>
        <taxon>Bacteria</taxon>
        <taxon>Pseudomonadati</taxon>
        <taxon>Pseudomonadota</taxon>
        <taxon>Gammaproteobacteria</taxon>
        <taxon>Oceanospirillales</taxon>
        <taxon>Halomonadaceae</taxon>
        <taxon>Vreelandella</taxon>
    </lineage>
</organism>
<keyword evidence="8" id="KW-0732">Signal</keyword>
<evidence type="ECO:0000313" key="10">
    <source>
        <dbReference type="Proteomes" id="UP000287336"/>
    </source>
</evidence>
<dbReference type="OrthoDB" id="9813458at2"/>
<feature type="signal peptide" evidence="8">
    <location>
        <begin position="1"/>
        <end position="31"/>
    </location>
</feature>
<keyword evidence="4" id="KW-1134">Transmembrane beta strand</keyword>
<dbReference type="AlphaFoldDB" id="A0A433KPA2"/>
<proteinExistence type="inferred from homology"/>
<dbReference type="InterPro" id="IPR051906">
    <property type="entry name" value="TolC-like"/>
</dbReference>
<protein>
    <submittedName>
        <fullName evidence="9">Type I secretion protein TolC</fullName>
    </submittedName>
</protein>
<dbReference type="Pfam" id="PF02321">
    <property type="entry name" value="OEP"/>
    <property type="match status" value="2"/>
</dbReference>
<comment type="subcellular location">
    <subcellularLocation>
        <location evidence="1">Cell outer membrane</location>
    </subcellularLocation>
</comment>
<dbReference type="EMBL" id="RZHG01000015">
    <property type="protein sequence ID" value="RUR31473.1"/>
    <property type="molecule type" value="Genomic_DNA"/>
</dbReference>
<keyword evidence="10" id="KW-1185">Reference proteome</keyword>
<name>A0A433KPA2_9GAMM</name>
<dbReference type="InterPro" id="IPR003423">
    <property type="entry name" value="OMP_efflux"/>
</dbReference>
<sequence length="484" mass="53896">MSFNVDTRPRKWRLLSSVAAALLLASPLLLAQTAFDETLTAAPPLPASSLKGPAFSPELSQLLTRFRWHTGQPTEATPALGVLRQKIQQALEQQPRILAQRSRERESVLQIDEVRAVRRPQVNAGLEYRNDLQRTESLPDRGSRVDAVVTLSQLLVDFGASGERIRAADLSAEAAYWQSHASVEEEVLYAVNAYLDVARVTAQRQLAEHNVQQHQRIFEDVQLRREAGAGSRADVLRAQSRLSDANSRLISLEGELARAMNVYQEAFFSTPDVLALPQGGALLSEASADQLLDNALARNASLRSQTLASEASEAEAQATRNARLPSLSVAVEGRQFDVNEFNESDNDVALLFNLDYTPYSGGATSSRIAQAVERQQQSQFERQALHRELEREVRSAYTDTRTRLAELEAQTATLAAEEEALLAYRDQFAVGRSSINDLLDAQRDLFQTALELINRRVRWEQASFQQLAVTGQLLDVMEIHLERR</sequence>
<comment type="caution">
    <text evidence="9">The sequence shown here is derived from an EMBL/GenBank/DDBJ whole genome shotgun (WGS) entry which is preliminary data.</text>
</comment>
<evidence type="ECO:0000256" key="2">
    <source>
        <dbReference type="ARBA" id="ARBA00007613"/>
    </source>
</evidence>
<comment type="similarity">
    <text evidence="2">Belongs to the outer membrane factor (OMF) (TC 1.B.17) family.</text>
</comment>
<dbReference type="GO" id="GO:0015288">
    <property type="term" value="F:porin activity"/>
    <property type="evidence" value="ECO:0007669"/>
    <property type="project" value="TreeGrafter"/>
</dbReference>
<dbReference type="GO" id="GO:1990281">
    <property type="term" value="C:efflux pump complex"/>
    <property type="evidence" value="ECO:0007669"/>
    <property type="project" value="TreeGrafter"/>
</dbReference>
<keyword evidence="7" id="KW-0998">Cell outer membrane</keyword>
<dbReference type="SUPFAM" id="SSF56954">
    <property type="entry name" value="Outer membrane efflux proteins (OEP)"/>
    <property type="match status" value="1"/>
</dbReference>
<accession>A0A433KPA2</accession>
<dbReference type="GO" id="GO:0009279">
    <property type="term" value="C:cell outer membrane"/>
    <property type="evidence" value="ECO:0007669"/>
    <property type="project" value="UniProtKB-SubCell"/>
</dbReference>
<evidence type="ECO:0000256" key="3">
    <source>
        <dbReference type="ARBA" id="ARBA00022448"/>
    </source>
</evidence>
<evidence type="ECO:0000256" key="7">
    <source>
        <dbReference type="ARBA" id="ARBA00023237"/>
    </source>
</evidence>
<evidence type="ECO:0000256" key="4">
    <source>
        <dbReference type="ARBA" id="ARBA00022452"/>
    </source>
</evidence>
<evidence type="ECO:0000313" key="9">
    <source>
        <dbReference type="EMBL" id="RUR31473.1"/>
    </source>
</evidence>
<reference evidence="9 10" key="1">
    <citation type="submission" date="2018-12" db="EMBL/GenBank/DDBJ databases">
        <title>three novel Halomonas strain isolated from plants.</title>
        <authorList>
            <person name="Sun C."/>
        </authorList>
    </citation>
    <scope>NUCLEOTIDE SEQUENCE [LARGE SCALE GENOMIC DNA]</scope>
    <source>
        <strain evidence="9 10">DSM 19434</strain>
    </source>
</reference>
<keyword evidence="5" id="KW-0812">Transmembrane</keyword>
<dbReference type="PANTHER" id="PTHR30026:SF22">
    <property type="entry name" value="OUTER MEMBRANE EFFLUX PROTEIN"/>
    <property type="match status" value="1"/>
</dbReference>
<dbReference type="Proteomes" id="UP000287336">
    <property type="component" value="Unassembled WGS sequence"/>
</dbReference>
<evidence type="ECO:0000256" key="1">
    <source>
        <dbReference type="ARBA" id="ARBA00004442"/>
    </source>
</evidence>
<dbReference type="GO" id="GO:0015562">
    <property type="term" value="F:efflux transmembrane transporter activity"/>
    <property type="evidence" value="ECO:0007669"/>
    <property type="project" value="InterPro"/>
</dbReference>
<dbReference type="Gene3D" id="1.20.1600.10">
    <property type="entry name" value="Outer membrane efflux proteins (OEP)"/>
    <property type="match status" value="1"/>
</dbReference>
<evidence type="ECO:0000256" key="6">
    <source>
        <dbReference type="ARBA" id="ARBA00023136"/>
    </source>
</evidence>